<keyword evidence="5 7" id="KW-1133">Transmembrane helix</keyword>
<gene>
    <name evidence="8" type="ORF">FG383_13585</name>
</gene>
<dbReference type="InterPro" id="IPR000060">
    <property type="entry name" value="BCCT_transptr"/>
</dbReference>
<evidence type="ECO:0000256" key="2">
    <source>
        <dbReference type="ARBA" id="ARBA00022448"/>
    </source>
</evidence>
<dbReference type="GO" id="GO:0022857">
    <property type="term" value="F:transmembrane transporter activity"/>
    <property type="evidence" value="ECO:0007669"/>
    <property type="project" value="InterPro"/>
</dbReference>
<dbReference type="GO" id="GO:0005886">
    <property type="term" value="C:plasma membrane"/>
    <property type="evidence" value="ECO:0007669"/>
    <property type="project" value="UniProtKB-SubCell"/>
</dbReference>
<sequence length="524" mass="57703">MTNKVDKLLISLSVALVLIVVGVLYFQPAQSQSVANNIFGKMTEWFGSVTLLFTFLGVLLLVFVAFSKFGRIRLGNTKPEYSTFKWISMMIACGLGSATVYWAFIEWAYYIGTPGLGIEPNTQKAFEMALPYNMFHWGLSAWTLYALVGIPICYHIYIRKNQGLSLSSIISSITGLKQNGIIGRIVDVMFIFICFGGLSITLGVSVPLVNEVLSNVLGIEPSFAMNIVLILIISIVYSLSSYIGLQKGMARIANWTTKLAIILCVGVLILGPTFFIIANSTNAIGLMLQNFLQMSLFTDPIGQSGFPQAWTIFYWLYWITYAPFTGIFIAKVSKGRTLRSVITNTLVSGSVGCFFFFGVIGSLTMDRQLRGMVDVVGMLGDGKDNSAIIEVLQTLPLSSIFMVLFCTVSVLFLATTLDGAAFTMASTATPKLKENEDPHPMHRLFWCVMLALVPLTMIFIGADLNTIKTSAIITGVPVIFIMIVMIVGWMRWMVKDFGHVPADKIEEISAAGISKSEVDELKER</sequence>
<evidence type="ECO:0000313" key="8">
    <source>
        <dbReference type="EMBL" id="TQR12302.1"/>
    </source>
</evidence>
<organism evidence="8 9">
    <name type="scientific">Psychrobacillus soli</name>
    <dbReference type="NCBI Taxonomy" id="1543965"/>
    <lineage>
        <taxon>Bacteria</taxon>
        <taxon>Bacillati</taxon>
        <taxon>Bacillota</taxon>
        <taxon>Bacilli</taxon>
        <taxon>Bacillales</taxon>
        <taxon>Bacillaceae</taxon>
        <taxon>Psychrobacillus</taxon>
    </lineage>
</organism>
<dbReference type="EMBL" id="VDGG01000028">
    <property type="protein sequence ID" value="TQR12302.1"/>
    <property type="molecule type" value="Genomic_DNA"/>
</dbReference>
<evidence type="ECO:0000256" key="7">
    <source>
        <dbReference type="SAM" id="Phobius"/>
    </source>
</evidence>
<dbReference type="Proteomes" id="UP000318937">
    <property type="component" value="Unassembled WGS sequence"/>
</dbReference>
<feature type="transmembrane region" description="Helical" evidence="7">
    <location>
        <begin position="312"/>
        <end position="330"/>
    </location>
</feature>
<keyword evidence="6 7" id="KW-0472">Membrane</keyword>
<dbReference type="NCBIfam" id="TIGR00842">
    <property type="entry name" value="bcct"/>
    <property type="match status" value="1"/>
</dbReference>
<accession>A0A544T4C1</accession>
<evidence type="ECO:0000256" key="5">
    <source>
        <dbReference type="ARBA" id="ARBA00022989"/>
    </source>
</evidence>
<feature type="transmembrane region" description="Helical" evidence="7">
    <location>
        <begin position="181"/>
        <end position="203"/>
    </location>
</feature>
<keyword evidence="3" id="KW-1003">Cell membrane</keyword>
<keyword evidence="4 7" id="KW-0812">Transmembrane</keyword>
<dbReference type="AlphaFoldDB" id="A0A544T4C1"/>
<evidence type="ECO:0000256" key="6">
    <source>
        <dbReference type="ARBA" id="ARBA00023136"/>
    </source>
</evidence>
<feature type="transmembrane region" description="Helical" evidence="7">
    <location>
        <begin position="257"/>
        <end position="278"/>
    </location>
</feature>
<evidence type="ECO:0000313" key="9">
    <source>
        <dbReference type="Proteomes" id="UP000318937"/>
    </source>
</evidence>
<feature type="transmembrane region" description="Helical" evidence="7">
    <location>
        <begin position="86"/>
        <end position="105"/>
    </location>
</feature>
<evidence type="ECO:0000256" key="4">
    <source>
        <dbReference type="ARBA" id="ARBA00022692"/>
    </source>
</evidence>
<feature type="transmembrane region" description="Helical" evidence="7">
    <location>
        <begin position="444"/>
        <end position="464"/>
    </location>
</feature>
<feature type="transmembrane region" description="Helical" evidence="7">
    <location>
        <begin position="342"/>
        <end position="363"/>
    </location>
</feature>
<dbReference type="OrthoDB" id="9775735at2"/>
<evidence type="ECO:0000256" key="3">
    <source>
        <dbReference type="ARBA" id="ARBA00022475"/>
    </source>
</evidence>
<dbReference type="RefSeq" id="WP_142607935.1">
    <property type="nucleotide sequence ID" value="NZ_VDGG01000028.1"/>
</dbReference>
<keyword evidence="2" id="KW-0813">Transport</keyword>
<feature type="transmembrane region" description="Helical" evidence="7">
    <location>
        <begin position="400"/>
        <end position="423"/>
    </location>
</feature>
<dbReference type="Pfam" id="PF02028">
    <property type="entry name" value="BCCT"/>
    <property type="match status" value="1"/>
</dbReference>
<feature type="transmembrane region" description="Helical" evidence="7">
    <location>
        <begin position="47"/>
        <end position="66"/>
    </location>
</feature>
<dbReference type="PANTHER" id="PTHR30047:SF12">
    <property type="entry name" value="BCCT-FAMILY TRANSPORTER"/>
    <property type="match status" value="1"/>
</dbReference>
<feature type="transmembrane region" description="Helical" evidence="7">
    <location>
        <begin position="134"/>
        <end position="157"/>
    </location>
</feature>
<feature type="transmembrane region" description="Helical" evidence="7">
    <location>
        <begin position="470"/>
        <end position="490"/>
    </location>
</feature>
<dbReference type="PANTHER" id="PTHR30047">
    <property type="entry name" value="HIGH-AFFINITY CHOLINE TRANSPORT PROTEIN-RELATED"/>
    <property type="match status" value="1"/>
</dbReference>
<comment type="subcellular location">
    <subcellularLocation>
        <location evidence="1">Cell membrane</location>
        <topology evidence="1">Multi-pass membrane protein</topology>
    </subcellularLocation>
</comment>
<keyword evidence="9" id="KW-1185">Reference proteome</keyword>
<name>A0A544T4C1_9BACI</name>
<protein>
    <submittedName>
        <fullName evidence="8">BCCT family transporter</fullName>
    </submittedName>
</protein>
<comment type="caution">
    <text evidence="8">The sequence shown here is derived from an EMBL/GenBank/DDBJ whole genome shotgun (WGS) entry which is preliminary data.</text>
</comment>
<feature type="transmembrane region" description="Helical" evidence="7">
    <location>
        <begin position="223"/>
        <end position="245"/>
    </location>
</feature>
<proteinExistence type="predicted"/>
<evidence type="ECO:0000256" key="1">
    <source>
        <dbReference type="ARBA" id="ARBA00004651"/>
    </source>
</evidence>
<reference evidence="8 9" key="1">
    <citation type="submission" date="2019-05" db="EMBL/GenBank/DDBJ databases">
        <title>Psychrobacillus vulpis sp. nov., a new species isolated from feces of a red fox that inhabits in The Tablas de Daimiel Natural Park, Albacete, Spain.</title>
        <authorList>
            <person name="Rodriguez M."/>
            <person name="Reina J.C."/>
            <person name="Bejar V."/>
            <person name="Llamas I."/>
        </authorList>
    </citation>
    <scope>NUCLEOTIDE SEQUENCE [LARGE SCALE GENOMIC DNA]</scope>
    <source>
        <strain evidence="8 9">NHI-2</strain>
    </source>
</reference>